<comment type="subcellular location">
    <subcellularLocation>
        <location evidence="1">Cell membrane</location>
        <topology evidence="1">Multi-pass membrane protein</topology>
    </subcellularLocation>
</comment>
<organism evidence="10 11">
    <name type="scientific">Arcanobacterium buesumense</name>
    <dbReference type="NCBI Taxonomy" id="2722751"/>
    <lineage>
        <taxon>Bacteria</taxon>
        <taxon>Bacillati</taxon>
        <taxon>Actinomycetota</taxon>
        <taxon>Actinomycetes</taxon>
        <taxon>Actinomycetales</taxon>
        <taxon>Actinomycetaceae</taxon>
        <taxon>Arcanobacterium</taxon>
    </lineage>
</organism>
<comment type="similarity">
    <text evidence="2">Belongs to the resistance-nodulation-cell division (RND) (TC 2.A.6) family. MmpL subfamily.</text>
</comment>
<keyword evidence="4 8" id="KW-0812">Transmembrane</keyword>
<feature type="transmembrane region" description="Helical" evidence="8">
    <location>
        <begin position="659"/>
        <end position="677"/>
    </location>
</feature>
<dbReference type="Pfam" id="PF03176">
    <property type="entry name" value="MMPL"/>
    <property type="match status" value="2"/>
</dbReference>
<feature type="transmembrane region" description="Helical" evidence="8">
    <location>
        <begin position="213"/>
        <end position="237"/>
    </location>
</feature>
<sequence length="782" mass="83131">MREQHKASTAEQLPPRNTIDSATIFLRSRKSLPLRIVLLALWIVAFAFGGMAQGKISTVAESDPAFFLPESAQSTLAGQEAEKFRDDSTIPALIVIASPDGQRISESAMGVLGRISQELPNIRVTEELLLKDVAPGFVPVIPDADMTAVLLPLNLQQDIANGRDGEGEKILNLTVESLHNNLTSRLADRGIEPEELTVYVSGPAGLSADLSGAFAGIDLTLLLVAVVLVFIILIVVYRSLLIPIAVLLTSLAALCAAVLTVFQMAKAQWVDLNGQTQGILAILVIGATTDYCLLLIARYREELTVVEHPTEALVRAIKGSWEPIVASGGTVIAGLLTLLISDLSSTSSLGPIASIGIVFAMLAALTLLPGMLLIPGKHARIMFWPAKIPHYATLDDAQSHGFWHRLGQFVARRYRVVWVATLAVLLVLSSFAFSFKASGTSAIEQFTQPSQAVTGFKILEEKFTAGSAQPTTVIVDEQYASQAQEVISELPGVKAVIAQQDGQSQGMPAGQPPAGQRPADPPSGVGPDQGSTTPTPSTPLVIDGRVLLNVTTTMSADDKTAQDVVREIRDAVASLKAHVLVGGPAAQALDTQETAHRDFLKIVPVVLAVIAILLMLLLRSVVAPLLVVVANVISFGATLGICAIIFNRILEFPGADASVPLYAFVFLIALGIDYTIFLMSRAREESLKDGTHTGITRAIGVTGGVITSAGIVLAATFAALGVVPLLFMLQLAIIVSLGIIIDTFIVRSLLIPGMVYDAGRIIWWPWTSRKVPADQVTPNNAN</sequence>
<proteinExistence type="inferred from homology"/>
<dbReference type="EMBL" id="CP050804">
    <property type="protein sequence ID" value="QJC22425.1"/>
    <property type="molecule type" value="Genomic_DNA"/>
</dbReference>
<evidence type="ECO:0000313" key="11">
    <source>
        <dbReference type="Proteomes" id="UP000502298"/>
    </source>
</evidence>
<evidence type="ECO:0000256" key="7">
    <source>
        <dbReference type="SAM" id="MobiDB-lite"/>
    </source>
</evidence>
<evidence type="ECO:0000313" key="10">
    <source>
        <dbReference type="EMBL" id="QJC22425.1"/>
    </source>
</evidence>
<dbReference type="RefSeq" id="WP_168918347.1">
    <property type="nucleotide sequence ID" value="NZ_CP050804.1"/>
</dbReference>
<dbReference type="InterPro" id="IPR050545">
    <property type="entry name" value="Mycobact_MmpL"/>
</dbReference>
<evidence type="ECO:0000256" key="1">
    <source>
        <dbReference type="ARBA" id="ARBA00004651"/>
    </source>
</evidence>
<dbReference type="GO" id="GO:0005886">
    <property type="term" value="C:plasma membrane"/>
    <property type="evidence" value="ECO:0007669"/>
    <property type="project" value="UniProtKB-SubCell"/>
</dbReference>
<feature type="transmembrane region" description="Helical" evidence="8">
    <location>
        <begin position="352"/>
        <end position="374"/>
    </location>
</feature>
<feature type="transmembrane region" description="Helical" evidence="8">
    <location>
        <begin position="320"/>
        <end position="340"/>
    </location>
</feature>
<evidence type="ECO:0000256" key="4">
    <source>
        <dbReference type="ARBA" id="ARBA00022692"/>
    </source>
</evidence>
<dbReference type="SUPFAM" id="SSF82866">
    <property type="entry name" value="Multidrug efflux transporter AcrB transmembrane domain"/>
    <property type="match status" value="2"/>
</dbReference>
<feature type="transmembrane region" description="Helical" evidence="8">
    <location>
        <begin position="599"/>
        <end position="618"/>
    </location>
</feature>
<feature type="domain" description="Membrane transport protein MMPL" evidence="9">
    <location>
        <begin position="186"/>
        <end position="413"/>
    </location>
</feature>
<gene>
    <name evidence="10" type="ORF">HC352_07850</name>
</gene>
<keyword evidence="5 8" id="KW-1133">Transmembrane helix</keyword>
<feature type="transmembrane region" description="Helical" evidence="8">
    <location>
        <begin position="416"/>
        <end position="435"/>
    </location>
</feature>
<evidence type="ECO:0000256" key="6">
    <source>
        <dbReference type="ARBA" id="ARBA00023136"/>
    </source>
</evidence>
<dbReference type="Proteomes" id="UP000502298">
    <property type="component" value="Chromosome"/>
</dbReference>
<dbReference type="InterPro" id="IPR004869">
    <property type="entry name" value="MMPL_dom"/>
</dbReference>
<reference evidence="10 11" key="1">
    <citation type="submission" date="2020-03" db="EMBL/GenBank/DDBJ databases">
        <title>Complete genome of Arcanobacterium buesumensis sp. nov. strain 2701.</title>
        <authorList>
            <person name="Borowiak M."/>
            <person name="Alssahen M."/>
            <person name="Laemmler C."/>
            <person name="Malorny B."/>
            <person name="Hassan A."/>
            <person name="Prenger-Berninghoff E."/>
            <person name="Ploetz M."/>
            <person name="Abdulmawjood A."/>
        </authorList>
    </citation>
    <scope>NUCLEOTIDE SEQUENCE [LARGE SCALE GENOMIC DNA]</scope>
    <source>
        <strain evidence="10 11">2701</strain>
    </source>
</reference>
<feature type="domain" description="Membrane transport protein MMPL" evidence="9">
    <location>
        <begin position="452"/>
        <end position="771"/>
    </location>
</feature>
<feature type="transmembrane region" description="Helical" evidence="8">
    <location>
        <begin position="698"/>
        <end position="720"/>
    </location>
</feature>
<evidence type="ECO:0000256" key="3">
    <source>
        <dbReference type="ARBA" id="ARBA00022475"/>
    </source>
</evidence>
<keyword evidence="3" id="KW-1003">Cell membrane</keyword>
<feature type="region of interest" description="Disordered" evidence="7">
    <location>
        <begin position="502"/>
        <end position="540"/>
    </location>
</feature>
<name>A0A6H2EMX0_9ACTO</name>
<dbReference type="PANTHER" id="PTHR33406">
    <property type="entry name" value="MEMBRANE PROTEIN MJ1562-RELATED"/>
    <property type="match status" value="1"/>
</dbReference>
<feature type="transmembrane region" description="Helical" evidence="8">
    <location>
        <begin position="726"/>
        <end position="746"/>
    </location>
</feature>
<evidence type="ECO:0000256" key="2">
    <source>
        <dbReference type="ARBA" id="ARBA00010157"/>
    </source>
</evidence>
<evidence type="ECO:0000256" key="5">
    <source>
        <dbReference type="ARBA" id="ARBA00022989"/>
    </source>
</evidence>
<accession>A0A6H2EMX0</accession>
<keyword evidence="6 8" id="KW-0472">Membrane</keyword>
<feature type="transmembrane region" description="Helical" evidence="8">
    <location>
        <begin position="277"/>
        <end position="299"/>
    </location>
</feature>
<feature type="transmembrane region" description="Helical" evidence="8">
    <location>
        <begin position="244"/>
        <end position="265"/>
    </location>
</feature>
<evidence type="ECO:0000256" key="8">
    <source>
        <dbReference type="SAM" id="Phobius"/>
    </source>
</evidence>
<dbReference type="Gene3D" id="1.20.1640.10">
    <property type="entry name" value="Multidrug efflux transporter AcrB transmembrane domain"/>
    <property type="match status" value="2"/>
</dbReference>
<feature type="transmembrane region" description="Helical" evidence="8">
    <location>
        <begin position="625"/>
        <end position="647"/>
    </location>
</feature>
<dbReference type="PANTHER" id="PTHR33406:SF6">
    <property type="entry name" value="MEMBRANE PROTEIN YDGH-RELATED"/>
    <property type="match status" value="1"/>
</dbReference>
<evidence type="ECO:0000259" key="9">
    <source>
        <dbReference type="Pfam" id="PF03176"/>
    </source>
</evidence>
<feature type="compositionally biased region" description="Low complexity" evidence="7">
    <location>
        <begin position="502"/>
        <end position="518"/>
    </location>
</feature>
<dbReference type="AlphaFoldDB" id="A0A6H2EMX0"/>
<dbReference type="KEGG" id="arca:HC352_07850"/>
<protein>
    <submittedName>
        <fullName evidence="10">MMPL family transporter</fullName>
    </submittedName>
</protein>
<keyword evidence="11" id="KW-1185">Reference proteome</keyword>
<feature type="transmembrane region" description="Helical" evidence="8">
    <location>
        <begin position="32"/>
        <end position="52"/>
    </location>
</feature>